<keyword evidence="1" id="KW-0732">Signal</keyword>
<keyword evidence="3" id="KW-1185">Reference proteome</keyword>
<feature type="chain" id="PRO_5020617114" evidence="1">
    <location>
        <begin position="25"/>
        <end position="269"/>
    </location>
</feature>
<dbReference type="AlphaFoldDB" id="A0A4P7XK31"/>
<proteinExistence type="predicted"/>
<organism evidence="2 3">
    <name type="scientific">Hydrocarboniclastica marina</name>
    <dbReference type="NCBI Taxonomy" id="2259620"/>
    <lineage>
        <taxon>Bacteria</taxon>
        <taxon>Pseudomonadati</taxon>
        <taxon>Pseudomonadota</taxon>
        <taxon>Gammaproteobacteria</taxon>
        <taxon>Alteromonadales</taxon>
        <taxon>Alteromonadaceae</taxon>
        <taxon>Hydrocarboniclastica</taxon>
    </lineage>
</organism>
<dbReference type="InterPro" id="IPR019613">
    <property type="entry name" value="DUF4198"/>
</dbReference>
<reference evidence="2 3" key="1">
    <citation type="submission" date="2018-07" db="EMBL/GenBank/DDBJ databases">
        <title>Marsedoiliclastica nanhaica gen. nov. sp. nov., a novel marine hydrocarbonoclastic bacterium isolated from an in-situ enriched hydrocarbon-degrading consortium in deep-sea sediment.</title>
        <authorList>
            <person name="Dong C."/>
            <person name="Ma T."/>
            <person name="Liu R."/>
            <person name="Shao Z."/>
        </authorList>
    </citation>
    <scope>NUCLEOTIDE SEQUENCE [LARGE SCALE GENOMIC DNA]</scope>
    <source>
        <strain evidence="3">soil36-7</strain>
    </source>
</reference>
<gene>
    <name evidence="2" type="ORF">soil367_17305</name>
</gene>
<dbReference type="EMBL" id="CP031093">
    <property type="protein sequence ID" value="QCF27539.1"/>
    <property type="molecule type" value="Genomic_DNA"/>
</dbReference>
<dbReference type="KEGG" id="hmi:soil367_17305"/>
<dbReference type="Pfam" id="PF10670">
    <property type="entry name" value="DUF4198"/>
    <property type="match status" value="1"/>
</dbReference>
<dbReference type="Proteomes" id="UP000298049">
    <property type="component" value="Chromosome"/>
</dbReference>
<name>A0A4P7XK31_9ALTE</name>
<dbReference type="OrthoDB" id="5943at2"/>
<evidence type="ECO:0000313" key="3">
    <source>
        <dbReference type="Proteomes" id="UP000298049"/>
    </source>
</evidence>
<evidence type="ECO:0000256" key="1">
    <source>
        <dbReference type="SAM" id="SignalP"/>
    </source>
</evidence>
<protein>
    <submittedName>
        <fullName evidence="2">DUF4198 domain-containing protein</fullName>
    </submittedName>
</protein>
<accession>A0A4P7XK31</accession>
<evidence type="ECO:0000313" key="2">
    <source>
        <dbReference type="EMBL" id="QCF27539.1"/>
    </source>
</evidence>
<dbReference type="RefSeq" id="WP_136550251.1">
    <property type="nucleotide sequence ID" value="NZ_CP031093.1"/>
</dbReference>
<feature type="signal peptide" evidence="1">
    <location>
        <begin position="1"/>
        <end position="24"/>
    </location>
</feature>
<sequence>MTVKNLAACALALLTVGVSLQAQAHRAWMLPSATVLSGDEAWVTVDGAISNSVFYFEHHPLRLDQLEVRSPSGKSVEAQNQAQGMYRSVFDVELVEDGTYTLEIHNNGVFARYKLDGETKRWRGTFDEIDEIPDGVDDLSMSETDRRIQVFVTKGAPTPGTFKVRGEGLEMQPITHPNDLFAGEAAQFRFLLDGKAAAGLEVTVIRDGIRYRDQVNEQVLKTNEDGVVEILWDEPGMYWLEAESELDSKKLEDASRHVGYSATLEVLPL</sequence>